<comment type="caution">
    <text evidence="2">The sequence shown here is derived from an EMBL/GenBank/DDBJ whole genome shotgun (WGS) entry which is preliminary data.</text>
</comment>
<reference evidence="2" key="2">
    <citation type="submission" date="2020-09" db="EMBL/GenBank/DDBJ databases">
        <authorList>
            <person name="Sun Q."/>
            <person name="Zhou Y."/>
        </authorList>
    </citation>
    <scope>NUCLEOTIDE SEQUENCE</scope>
    <source>
        <strain evidence="2">CGMCC 1.15322</strain>
    </source>
</reference>
<protein>
    <recommendedName>
        <fullName evidence="4">DUF3318 domain-containing protein</fullName>
    </recommendedName>
</protein>
<evidence type="ECO:0000256" key="1">
    <source>
        <dbReference type="SAM" id="MobiDB-lite"/>
    </source>
</evidence>
<keyword evidence="3" id="KW-1185">Reference proteome</keyword>
<dbReference type="EMBL" id="BMIG01000003">
    <property type="protein sequence ID" value="GGA91346.1"/>
    <property type="molecule type" value="Genomic_DNA"/>
</dbReference>
<dbReference type="AlphaFoldDB" id="A0A916SB10"/>
<gene>
    <name evidence="2" type="ORF">GCM10011496_10300</name>
</gene>
<proteinExistence type="predicted"/>
<evidence type="ECO:0008006" key="4">
    <source>
        <dbReference type="Google" id="ProtNLM"/>
    </source>
</evidence>
<feature type="region of interest" description="Disordered" evidence="1">
    <location>
        <begin position="109"/>
        <end position="131"/>
    </location>
</feature>
<sequence length="131" mass="13851">MSDVARQRAMRKQLLLLRSATERAELVHTLHAVRQSATVFGKAAPALAIGRGLPLALGLLKRASLLRPLLSLALAGARRPALRHGALAAGAAFVAWKGWQWLAGQRAQANANTAMPTDDDSALHPDPGAPE</sequence>
<evidence type="ECO:0000313" key="2">
    <source>
        <dbReference type="EMBL" id="GGA91346.1"/>
    </source>
</evidence>
<reference evidence="2" key="1">
    <citation type="journal article" date="2014" name="Int. J. Syst. Evol. Microbiol.">
        <title>Complete genome sequence of Corynebacterium casei LMG S-19264T (=DSM 44701T), isolated from a smear-ripened cheese.</title>
        <authorList>
            <consortium name="US DOE Joint Genome Institute (JGI-PGF)"/>
            <person name="Walter F."/>
            <person name="Albersmeier A."/>
            <person name="Kalinowski J."/>
            <person name="Ruckert C."/>
        </authorList>
    </citation>
    <scope>NUCLEOTIDE SEQUENCE</scope>
    <source>
        <strain evidence="2">CGMCC 1.15322</strain>
    </source>
</reference>
<evidence type="ECO:0000313" key="3">
    <source>
        <dbReference type="Proteomes" id="UP000620596"/>
    </source>
</evidence>
<accession>A0A916SB10</accession>
<organism evidence="2 3">
    <name type="scientific">Polaromonas eurypsychrophila</name>
    <dbReference type="NCBI Taxonomy" id="1614635"/>
    <lineage>
        <taxon>Bacteria</taxon>
        <taxon>Pseudomonadati</taxon>
        <taxon>Pseudomonadota</taxon>
        <taxon>Betaproteobacteria</taxon>
        <taxon>Burkholderiales</taxon>
        <taxon>Comamonadaceae</taxon>
        <taxon>Polaromonas</taxon>
    </lineage>
</organism>
<dbReference type="Proteomes" id="UP000620596">
    <property type="component" value="Unassembled WGS sequence"/>
</dbReference>
<name>A0A916SB10_9BURK</name>